<dbReference type="FunFam" id="2.10.25.10:FF:000434">
    <property type="entry name" value="Predicted protein"/>
    <property type="match status" value="3"/>
</dbReference>
<evidence type="ECO:0000256" key="4">
    <source>
        <dbReference type="ARBA" id="ARBA00023157"/>
    </source>
</evidence>
<dbReference type="InterPro" id="IPR000152">
    <property type="entry name" value="EGF-type_Asp/Asn_hydroxyl_site"/>
</dbReference>
<gene>
    <name evidence="7" type="ORF">CGI_10023626</name>
</gene>
<feature type="disulfide bond" evidence="6">
    <location>
        <begin position="648"/>
        <end position="657"/>
    </location>
</feature>
<feature type="disulfide bond" evidence="6">
    <location>
        <begin position="686"/>
        <end position="695"/>
    </location>
</feature>
<evidence type="ECO:0000313" key="7">
    <source>
        <dbReference type="EMBL" id="EKC35006.1"/>
    </source>
</evidence>
<dbReference type="Pfam" id="PF00008">
    <property type="entry name" value="EGF"/>
    <property type="match status" value="3"/>
</dbReference>
<dbReference type="Gene3D" id="2.10.25.10">
    <property type="entry name" value="Laminin"/>
    <property type="match status" value="5"/>
</dbReference>
<dbReference type="InterPro" id="IPR007110">
    <property type="entry name" value="Ig-like_dom"/>
</dbReference>
<dbReference type="SMART" id="SM00179">
    <property type="entry name" value="EGF_CA"/>
    <property type="match status" value="5"/>
</dbReference>
<dbReference type="EMBL" id="JH817539">
    <property type="protein sequence ID" value="EKC35006.1"/>
    <property type="molecule type" value="Genomic_DNA"/>
</dbReference>
<keyword evidence="3" id="KW-0677">Repeat</keyword>
<keyword evidence="5" id="KW-0325">Glycoprotein</keyword>
<dbReference type="InterPro" id="IPR000742">
    <property type="entry name" value="EGF"/>
</dbReference>
<dbReference type="Pfam" id="PF12661">
    <property type="entry name" value="hEGF"/>
    <property type="match status" value="2"/>
</dbReference>
<dbReference type="InterPro" id="IPR013783">
    <property type="entry name" value="Ig-like_fold"/>
</dbReference>
<feature type="disulfide bond" evidence="6">
    <location>
        <begin position="572"/>
        <end position="581"/>
    </location>
</feature>
<dbReference type="PROSITE" id="PS01186">
    <property type="entry name" value="EGF_2"/>
    <property type="match status" value="3"/>
</dbReference>
<dbReference type="PROSITE" id="PS50026">
    <property type="entry name" value="EGF_3"/>
    <property type="match status" value="5"/>
</dbReference>
<dbReference type="Pfam" id="PF13927">
    <property type="entry name" value="Ig_3"/>
    <property type="match status" value="2"/>
</dbReference>
<dbReference type="CDD" id="cd00054">
    <property type="entry name" value="EGF_CA"/>
    <property type="match status" value="5"/>
</dbReference>
<dbReference type="CDD" id="cd00096">
    <property type="entry name" value="Ig"/>
    <property type="match status" value="1"/>
</dbReference>
<dbReference type="InterPro" id="IPR003598">
    <property type="entry name" value="Ig_sub2"/>
</dbReference>
<dbReference type="SUPFAM" id="SSF53300">
    <property type="entry name" value="vWA-like"/>
    <property type="match status" value="1"/>
</dbReference>
<dbReference type="SMART" id="SM00408">
    <property type="entry name" value="IGc2"/>
    <property type="match status" value="2"/>
</dbReference>
<evidence type="ECO:0000256" key="6">
    <source>
        <dbReference type="PROSITE-ProRule" id="PRU00076"/>
    </source>
</evidence>
<dbReference type="PROSITE" id="PS50835">
    <property type="entry name" value="IG_LIKE"/>
    <property type="match status" value="3"/>
</dbReference>
<protein>
    <submittedName>
        <fullName evidence="7">Fibropellin-1</fullName>
    </submittedName>
</protein>
<dbReference type="SMART" id="SM00406">
    <property type="entry name" value="IGv"/>
    <property type="match status" value="2"/>
</dbReference>
<dbReference type="SMART" id="SM00327">
    <property type="entry name" value="VWA"/>
    <property type="match status" value="1"/>
</dbReference>
<dbReference type="InParanoid" id="K1RL24"/>
<dbReference type="SUPFAM" id="SSF48726">
    <property type="entry name" value="Immunoglobulin"/>
    <property type="match status" value="3"/>
</dbReference>
<keyword evidence="4 6" id="KW-1015">Disulfide bond</keyword>
<evidence type="ECO:0000256" key="2">
    <source>
        <dbReference type="ARBA" id="ARBA00022729"/>
    </source>
</evidence>
<dbReference type="InterPro" id="IPR018097">
    <property type="entry name" value="EGF_Ca-bd_CS"/>
</dbReference>
<dbReference type="PRINTS" id="PR00010">
    <property type="entry name" value="EGFBLOOD"/>
</dbReference>
<dbReference type="PROSITE" id="PS00022">
    <property type="entry name" value="EGF_1"/>
    <property type="match status" value="4"/>
</dbReference>
<dbReference type="GO" id="GO:0005509">
    <property type="term" value="F:calcium ion binding"/>
    <property type="evidence" value="ECO:0007669"/>
    <property type="project" value="InterPro"/>
</dbReference>
<evidence type="ECO:0000256" key="3">
    <source>
        <dbReference type="ARBA" id="ARBA00022737"/>
    </source>
</evidence>
<name>K1RL24_MAGGI</name>
<dbReference type="SMART" id="SM00409">
    <property type="entry name" value="IG"/>
    <property type="match status" value="3"/>
</dbReference>
<feature type="disulfide bond" evidence="6">
    <location>
        <begin position="610"/>
        <end position="619"/>
    </location>
</feature>
<dbReference type="PROSITE" id="PS01187">
    <property type="entry name" value="EGF_CA"/>
    <property type="match status" value="2"/>
</dbReference>
<dbReference type="InterPro" id="IPR050906">
    <property type="entry name" value="Notch_signaling"/>
</dbReference>
<organism evidence="7">
    <name type="scientific">Magallana gigas</name>
    <name type="common">Pacific oyster</name>
    <name type="synonym">Crassostrea gigas</name>
    <dbReference type="NCBI Taxonomy" id="29159"/>
    <lineage>
        <taxon>Eukaryota</taxon>
        <taxon>Metazoa</taxon>
        <taxon>Spiralia</taxon>
        <taxon>Lophotrochozoa</taxon>
        <taxon>Mollusca</taxon>
        <taxon>Bivalvia</taxon>
        <taxon>Autobranchia</taxon>
        <taxon>Pteriomorphia</taxon>
        <taxon>Ostreida</taxon>
        <taxon>Ostreoidea</taxon>
        <taxon>Ostreidae</taxon>
        <taxon>Magallana</taxon>
    </lineage>
</organism>
<dbReference type="InterPro" id="IPR036179">
    <property type="entry name" value="Ig-like_dom_sf"/>
</dbReference>
<evidence type="ECO:0000256" key="1">
    <source>
        <dbReference type="ARBA" id="ARBA00022536"/>
    </source>
</evidence>
<dbReference type="Gene3D" id="3.40.50.410">
    <property type="entry name" value="von Willebrand factor, type A domain"/>
    <property type="match status" value="1"/>
</dbReference>
<dbReference type="InterPro" id="IPR002035">
    <property type="entry name" value="VWF_A"/>
</dbReference>
<dbReference type="PROSITE" id="PS50234">
    <property type="entry name" value="VWFA"/>
    <property type="match status" value="1"/>
</dbReference>
<proteinExistence type="predicted"/>
<dbReference type="InterPro" id="IPR013032">
    <property type="entry name" value="EGF-like_CS"/>
</dbReference>
<sequence>MQLFSFIIIGSCASKGDIVFLLDESGSIGSSNFERIKSFVSTIVGQFSVGNDTNQFSVVNFESTAREIFPLNRYQTVSSIQSAISNISFSSGGTSIGSALNYARMYSFTTTRGARLDAAKIAVLITDGQSSLSDEPKRLKAMEVTIFCVGVGTGVNSAVLRSVATHNDYTYLTTFDMLNLIAEELSNRTCADDINDCLGEPCLDGGTCEDQFGKYVCHCQGGNTDPNCYLPGSTATLYCNVTSLTTVSSIIWLYQKNGVTSVINAGDTSKYSGGTVGTPSLSVKNVQLTDVGNYRCQAQNTAGIGQSEHMIYLDLRQGYPNVVTTGSYAVNASRNVTLTCNFTSSYPPVQMMQWYKYDSDITTGLTGKYIGGTLQNPFLTITDFQPDDQGIYMCSASNSYGTRNSSDIVVYLHVDGGFYRCCANSSSGLGRSTPVYVTLRGKQINVDMYTYSVYTGNDVMLSVSIFSMPDAINITWMFSTIYYYSYYYYAALDMTSDIRYDGGTVSSPSLVIRNVTASDGGYYILRLTNVDGTIYSSRITLSVQKNVDDCSQDPCQNNGTCIDQVNHFQCECVPGYNGTTCENMVNKCLQGLCQNNGTCTDLVNGYQCDCVPGFNGTNCENNIDECASQPCQNNGTCIDLINGYQCNCTDGFNGTTCTDDIDLCASLPCKNNGTCIYLINIFHCQCPLEFNGTTCSTGSTVVIHKMRKGSLIVDFDLIIPDDPVSKIQVVDTVYKLVNGLAFVNYSGEIVNVTSASINSSAGTVIITNSTDGCYIMNSQDVCSPGDRCHEFNNYTVACIPIIRFEFLNSDSFKVQCHD</sequence>
<reference evidence="7" key="1">
    <citation type="journal article" date="2012" name="Nature">
        <title>The oyster genome reveals stress adaptation and complexity of shell formation.</title>
        <authorList>
            <person name="Zhang G."/>
            <person name="Fang X."/>
            <person name="Guo X."/>
            <person name="Li L."/>
            <person name="Luo R."/>
            <person name="Xu F."/>
            <person name="Yang P."/>
            <person name="Zhang L."/>
            <person name="Wang X."/>
            <person name="Qi H."/>
            <person name="Xiong Z."/>
            <person name="Que H."/>
            <person name="Xie Y."/>
            <person name="Holland P.W."/>
            <person name="Paps J."/>
            <person name="Zhu Y."/>
            <person name="Wu F."/>
            <person name="Chen Y."/>
            <person name="Wang J."/>
            <person name="Peng C."/>
            <person name="Meng J."/>
            <person name="Yang L."/>
            <person name="Liu J."/>
            <person name="Wen B."/>
            <person name="Zhang N."/>
            <person name="Huang Z."/>
            <person name="Zhu Q."/>
            <person name="Feng Y."/>
            <person name="Mount A."/>
            <person name="Hedgecock D."/>
            <person name="Xu Z."/>
            <person name="Liu Y."/>
            <person name="Domazet-Loso T."/>
            <person name="Du Y."/>
            <person name="Sun X."/>
            <person name="Zhang S."/>
            <person name="Liu B."/>
            <person name="Cheng P."/>
            <person name="Jiang X."/>
            <person name="Li J."/>
            <person name="Fan D."/>
            <person name="Wang W."/>
            <person name="Fu W."/>
            <person name="Wang T."/>
            <person name="Wang B."/>
            <person name="Zhang J."/>
            <person name="Peng Z."/>
            <person name="Li Y."/>
            <person name="Li N."/>
            <person name="Wang J."/>
            <person name="Chen M."/>
            <person name="He Y."/>
            <person name="Tan F."/>
            <person name="Song X."/>
            <person name="Zheng Q."/>
            <person name="Huang R."/>
            <person name="Yang H."/>
            <person name="Du X."/>
            <person name="Chen L."/>
            <person name="Yang M."/>
            <person name="Gaffney P.M."/>
            <person name="Wang S."/>
            <person name="Luo L."/>
            <person name="She Z."/>
            <person name="Ming Y."/>
            <person name="Huang W."/>
            <person name="Zhang S."/>
            <person name="Huang B."/>
            <person name="Zhang Y."/>
            <person name="Qu T."/>
            <person name="Ni P."/>
            <person name="Miao G."/>
            <person name="Wang J."/>
            <person name="Wang Q."/>
            <person name="Steinberg C.E."/>
            <person name="Wang H."/>
            <person name="Li N."/>
            <person name="Qian L."/>
            <person name="Zhang G."/>
            <person name="Li Y."/>
            <person name="Yang H."/>
            <person name="Liu X."/>
            <person name="Wang J."/>
            <person name="Yin Y."/>
            <person name="Wang J."/>
        </authorList>
    </citation>
    <scope>NUCLEOTIDE SEQUENCE [LARGE SCALE GENOMIC DNA]</scope>
    <source>
        <strain evidence="7">05x7-T-G4-1.051#20</strain>
    </source>
</reference>
<dbReference type="FunFam" id="2.10.25.10:FF:000143">
    <property type="entry name" value="Protein crumbs 1"/>
    <property type="match status" value="1"/>
</dbReference>
<keyword evidence="1 6" id="KW-0245">EGF-like domain</keyword>
<evidence type="ECO:0000256" key="5">
    <source>
        <dbReference type="ARBA" id="ARBA00023180"/>
    </source>
</evidence>
<comment type="caution">
    <text evidence="6">Lacks conserved residue(s) required for the propagation of feature annotation.</text>
</comment>
<dbReference type="InterPro" id="IPR009030">
    <property type="entry name" value="Growth_fac_rcpt_cys_sf"/>
</dbReference>
<dbReference type="PRINTS" id="PR00453">
    <property type="entry name" value="VWFADOMAIN"/>
</dbReference>
<dbReference type="AlphaFoldDB" id="K1RL24"/>
<dbReference type="GO" id="GO:0005112">
    <property type="term" value="F:Notch binding"/>
    <property type="evidence" value="ECO:0007669"/>
    <property type="project" value="TreeGrafter"/>
</dbReference>
<accession>K1RL24</accession>
<dbReference type="Gene3D" id="2.60.40.10">
    <property type="entry name" value="Immunoglobulins"/>
    <property type="match status" value="3"/>
</dbReference>
<dbReference type="PANTHER" id="PTHR24044">
    <property type="entry name" value="NOTCH LIGAND FAMILY MEMBER"/>
    <property type="match status" value="1"/>
</dbReference>
<dbReference type="InterPro" id="IPR001881">
    <property type="entry name" value="EGF-like_Ca-bd_dom"/>
</dbReference>
<dbReference type="PANTHER" id="PTHR24044:SF417">
    <property type="entry name" value="WEARY, ISOFORM B"/>
    <property type="match status" value="1"/>
</dbReference>
<dbReference type="InterPro" id="IPR003599">
    <property type="entry name" value="Ig_sub"/>
</dbReference>
<dbReference type="InterPro" id="IPR013106">
    <property type="entry name" value="Ig_V-set"/>
</dbReference>
<dbReference type="SUPFAM" id="SSF57184">
    <property type="entry name" value="Growth factor receptor domain"/>
    <property type="match status" value="1"/>
</dbReference>
<dbReference type="SMART" id="SM00181">
    <property type="entry name" value="EGF"/>
    <property type="match status" value="5"/>
</dbReference>
<dbReference type="SUPFAM" id="SSF57196">
    <property type="entry name" value="EGF/Laminin"/>
    <property type="match status" value="2"/>
</dbReference>
<dbReference type="HOGENOM" id="CLU_345549_0_0_1"/>
<feature type="disulfide bond" evidence="6">
    <location>
        <begin position="219"/>
        <end position="228"/>
    </location>
</feature>
<keyword evidence="2" id="KW-0732">Signal</keyword>
<dbReference type="PROSITE" id="PS00010">
    <property type="entry name" value="ASX_HYDROXYL"/>
    <property type="match status" value="4"/>
</dbReference>
<dbReference type="Pfam" id="PF00092">
    <property type="entry name" value="VWA"/>
    <property type="match status" value="1"/>
</dbReference>
<dbReference type="InterPro" id="IPR036465">
    <property type="entry name" value="vWFA_dom_sf"/>
</dbReference>